<keyword evidence="9" id="KW-1185">Reference proteome</keyword>
<dbReference type="GO" id="GO:0016020">
    <property type="term" value="C:membrane"/>
    <property type="evidence" value="ECO:0007669"/>
    <property type="project" value="UniProtKB-SubCell"/>
</dbReference>
<comment type="subcellular location">
    <subcellularLocation>
        <location evidence="1">Membrane</location>
    </subcellularLocation>
</comment>
<dbReference type="HOGENOM" id="CLU_069358_0_0_5"/>
<dbReference type="AlphaFoldDB" id="D5BR02"/>
<dbReference type="GO" id="GO:0005506">
    <property type="term" value="F:iron ion binding"/>
    <property type="evidence" value="ECO:0007669"/>
    <property type="project" value="InterPro"/>
</dbReference>
<dbReference type="InterPro" id="IPR006694">
    <property type="entry name" value="Fatty_acid_hydroxylase"/>
</dbReference>
<organism evidence="8 9">
    <name type="scientific">Puniceispirillum marinum (strain IMCC1322)</name>
    <dbReference type="NCBI Taxonomy" id="488538"/>
    <lineage>
        <taxon>Bacteria</taxon>
        <taxon>Pseudomonadati</taxon>
        <taxon>Pseudomonadota</taxon>
        <taxon>Alphaproteobacteria</taxon>
        <taxon>Candidatus Puniceispirillales</taxon>
        <taxon>Candidatus Puniceispirillaceae</taxon>
        <taxon>Candidatus Puniceispirillum</taxon>
    </lineage>
</organism>
<dbReference type="STRING" id="488538.SAR116_0473"/>
<evidence type="ECO:0000256" key="5">
    <source>
        <dbReference type="SAM" id="MobiDB-lite"/>
    </source>
</evidence>
<evidence type="ECO:0000256" key="6">
    <source>
        <dbReference type="SAM" id="Phobius"/>
    </source>
</evidence>
<proteinExistence type="predicted"/>
<accession>D5BR02</accession>
<reference evidence="8 9" key="1">
    <citation type="journal article" date="2010" name="J. Bacteriol.">
        <title>Complete genome sequence of "Candidatus Puniceispirillum marinum" IMCC1322, a representative of the SAR116 clade in the Alphaproteobacteria.</title>
        <authorList>
            <person name="Oh H.M."/>
            <person name="Kwon K.K."/>
            <person name="Kang I."/>
            <person name="Kang S.G."/>
            <person name="Lee J.H."/>
            <person name="Kim S.J."/>
            <person name="Cho J.C."/>
        </authorList>
    </citation>
    <scope>NUCLEOTIDE SEQUENCE [LARGE SCALE GENOMIC DNA]</scope>
    <source>
        <strain evidence="8 9">IMCC1322</strain>
    </source>
</reference>
<dbReference type="GO" id="GO:0016491">
    <property type="term" value="F:oxidoreductase activity"/>
    <property type="evidence" value="ECO:0007669"/>
    <property type="project" value="UniProtKB-KW"/>
</dbReference>
<feature type="transmembrane region" description="Helical" evidence="6">
    <location>
        <begin position="187"/>
        <end position="206"/>
    </location>
</feature>
<evidence type="ECO:0000256" key="2">
    <source>
        <dbReference type="ARBA" id="ARBA00022692"/>
    </source>
</evidence>
<feature type="region of interest" description="Disordered" evidence="5">
    <location>
        <begin position="1"/>
        <end position="21"/>
    </location>
</feature>
<sequence length="341" mass="39188">MPADNQTPFRDNGSSHDAPAQSARQQWNWHPDLPIGNNPLFEWPWHMPTIWAYHRDTWLKLSEVSFVLILAIATFYLMQPVMPVDGDSGSMTWVGVLYGVNLGLVCAVAGGLHWFLYIHKGQGIERKYISAFGHKGGGRFSFGNQVHDNIFWTLVSGVGFWTFYQAIMLWRLNSGAASAIEWGDSPVLFSLIIFLTGPWIAFHFYWGHRFLHMGVVYKWVHALHHRNVNVGPWSGISMHPVEHAIYFSSVFIHLFIPSHPIHICFHMYMLGLSAIIGHSGFHSLFIGNKDRFALGHFHHQLHHRYFECNYGSVDFPLDRWFGTFHDGSQESFSRLKNNLKI</sequence>
<keyword evidence="8" id="KW-0560">Oxidoreductase</keyword>
<keyword evidence="3 6" id="KW-1133">Transmembrane helix</keyword>
<feature type="transmembrane region" description="Helical" evidence="6">
    <location>
        <begin position="57"/>
        <end position="78"/>
    </location>
</feature>
<feature type="transmembrane region" description="Helical" evidence="6">
    <location>
        <begin position="98"/>
        <end position="118"/>
    </location>
</feature>
<gene>
    <name evidence="8" type="ordered locus">SAR116_0473</name>
</gene>
<evidence type="ECO:0000256" key="4">
    <source>
        <dbReference type="ARBA" id="ARBA00023136"/>
    </source>
</evidence>
<keyword evidence="4 6" id="KW-0472">Membrane</keyword>
<dbReference type="GO" id="GO:0008610">
    <property type="term" value="P:lipid biosynthetic process"/>
    <property type="evidence" value="ECO:0007669"/>
    <property type="project" value="InterPro"/>
</dbReference>
<dbReference type="InterPro" id="IPR050307">
    <property type="entry name" value="Sterol_Desaturase_Related"/>
</dbReference>
<evidence type="ECO:0000313" key="8">
    <source>
        <dbReference type="EMBL" id="ADE38716.1"/>
    </source>
</evidence>
<feature type="domain" description="Fatty acid hydroxylase" evidence="7">
    <location>
        <begin position="200"/>
        <end position="323"/>
    </location>
</feature>
<dbReference type="RefSeq" id="WP_013045345.1">
    <property type="nucleotide sequence ID" value="NC_014010.1"/>
</dbReference>
<keyword evidence="2 6" id="KW-0812">Transmembrane</keyword>
<dbReference type="EMBL" id="CP001751">
    <property type="protein sequence ID" value="ADE38716.1"/>
    <property type="molecule type" value="Genomic_DNA"/>
</dbReference>
<dbReference type="eggNOG" id="COG3000">
    <property type="taxonomic scope" value="Bacteria"/>
</dbReference>
<dbReference type="Pfam" id="PF04116">
    <property type="entry name" value="FA_hydroxylase"/>
    <property type="match status" value="1"/>
</dbReference>
<evidence type="ECO:0000256" key="3">
    <source>
        <dbReference type="ARBA" id="ARBA00022989"/>
    </source>
</evidence>
<dbReference type="Proteomes" id="UP000007460">
    <property type="component" value="Chromosome"/>
</dbReference>
<evidence type="ECO:0000256" key="1">
    <source>
        <dbReference type="ARBA" id="ARBA00004370"/>
    </source>
</evidence>
<protein>
    <submittedName>
        <fullName evidence="8">Sterol desaturase</fullName>
        <ecNumber evidence="8">1.3.-.-</ecNumber>
    </submittedName>
</protein>
<dbReference type="KEGG" id="apb:SAR116_0473"/>
<dbReference type="PANTHER" id="PTHR11863">
    <property type="entry name" value="STEROL DESATURASE"/>
    <property type="match status" value="1"/>
</dbReference>
<evidence type="ECO:0000259" key="7">
    <source>
        <dbReference type="Pfam" id="PF04116"/>
    </source>
</evidence>
<feature type="transmembrane region" description="Helical" evidence="6">
    <location>
        <begin position="149"/>
        <end position="167"/>
    </location>
</feature>
<evidence type="ECO:0000313" key="9">
    <source>
        <dbReference type="Proteomes" id="UP000007460"/>
    </source>
</evidence>
<name>D5BR02_PUNMI</name>
<dbReference type="EC" id="1.3.-.-" evidence="8"/>